<dbReference type="PANTHER" id="PTHR10920:SF13">
    <property type="entry name" value="PRE-RRNA 2'-O-RIBOSE RNA METHYLTRANSFERASE FTSJ3"/>
    <property type="match status" value="1"/>
</dbReference>
<protein>
    <recommendedName>
        <fullName evidence="8">Putative rRNA methyltransferase</fullName>
        <ecNumber evidence="8">2.1.1.-</ecNumber>
    </recommendedName>
    <alternativeName>
        <fullName evidence="8">2'-O-ribose RNA methyltransferase SPB1 homolog</fullName>
    </alternativeName>
</protein>
<feature type="compositionally biased region" description="Basic and acidic residues" evidence="9">
    <location>
        <begin position="448"/>
        <end position="458"/>
    </location>
</feature>
<name>A0AAN7ZHN9_9COLE</name>
<feature type="binding site" evidence="8">
    <location>
        <position position="117"/>
    </location>
    <ligand>
        <name>S-adenosyl-L-methionine</name>
        <dbReference type="ChEBI" id="CHEBI:59789"/>
    </ligand>
</feature>
<sequence>MGKKTKIGKNRKDKFYHLAKETGYRSRAAFKLIQLNRKFGFLQKSRVCIDLCAAPGGWMQVAQQNMPVSSIVIGVDLYPIKPIPGCISLIEDITTEKCRVNLAKELQSWKADIVLNDGSPNLGKNWLHDAYQQTCLTLSAVKLATQFLRPGGWFITKLFRSKDYNSLMWVLKQLFKSVRATKPQASRMESAEIFVVCEHYIAPDKIDPRFFDITHVFEELETEPKRELNIFHPEKQRKARAEGYPANDYTLYHKVSVRDFILNPNGLEVLQNMTEIVMDDKEISNHEKTTNEIVECCKDIKVLGRKDLKRLLKWWKELHEEFTEVKTESEEKPEIKNETEEVDELEEIDRQLADIQGEERKELKRKRKKVVKERQKLNERLNLKMVHKGDDGPVLEGDDIFSLKQVTSDQQMSRIVDQNPDVVIDEDKEIDKPSKKYMVYRKDEGHLSSKTLNYKDSESELEMESDEEDGTEINKMEGLGLHHSDEEMESEQEPEDHDAHPLITDLDENTKEMKRAHKAQLWFKRDVFKDLIKEEEEDVDLDMMVKKFKSEGVRVVGEKEDDDKDTKKLPVKQNVCTDSAYDSDISDSESEDSDYDVEAEMGQNGTQKVNNGTTNTNTGNLGKRKLSEEELALGTMMVNSKKTKRDLTDAAWNRYTFNDKNLPDWFVEDEKVHMNRPLPVPKELVDEYKNRLQEINTRPIKKVVEAKARKKKRALRKLERAKKKMEGLMENADMGDKEKARQLAQLYKKAKSTPKKEVQYVVSKKYMAAKKTRRPAGIKGPYKVVDPRMKKDTRSLMRKKAKAKKGFKGKGNKPKTKVK</sequence>
<dbReference type="InterPro" id="IPR029063">
    <property type="entry name" value="SAM-dependent_MTases_sf"/>
</dbReference>
<reference evidence="13 14" key="1">
    <citation type="journal article" date="2024" name="Insects">
        <title>An Improved Chromosome-Level Genome Assembly of the Firefly Pyrocoelia pectoralis.</title>
        <authorList>
            <person name="Fu X."/>
            <person name="Meyer-Rochow V.B."/>
            <person name="Ballantyne L."/>
            <person name="Zhu X."/>
        </authorList>
    </citation>
    <scope>NUCLEOTIDE SEQUENCE [LARGE SCALE GENOMIC DNA]</scope>
    <source>
        <strain evidence="13">XCY_ONT2</strain>
    </source>
</reference>
<dbReference type="InterPro" id="IPR050082">
    <property type="entry name" value="RNA_methyltr_RlmE"/>
</dbReference>
<dbReference type="Pfam" id="PF01728">
    <property type="entry name" value="FtsJ"/>
    <property type="match status" value="1"/>
</dbReference>
<feature type="compositionally biased region" description="Basic and acidic residues" evidence="9">
    <location>
        <begin position="785"/>
        <end position="795"/>
    </location>
</feature>
<evidence type="ECO:0000259" key="11">
    <source>
        <dbReference type="Pfam" id="PF07780"/>
    </source>
</evidence>
<dbReference type="EMBL" id="JAVRBK010000004">
    <property type="protein sequence ID" value="KAK5644402.1"/>
    <property type="molecule type" value="Genomic_DNA"/>
</dbReference>
<dbReference type="Pfam" id="PF07780">
    <property type="entry name" value="Spb1_C"/>
    <property type="match status" value="1"/>
</dbReference>
<feature type="domain" description="DUF3381" evidence="12">
    <location>
        <begin position="235"/>
        <end position="380"/>
    </location>
</feature>
<evidence type="ECO:0000256" key="8">
    <source>
        <dbReference type="HAMAP-Rule" id="MF_03163"/>
    </source>
</evidence>
<proteinExistence type="inferred from homology"/>
<feature type="domain" description="Ribosomal RNA methyltransferase FtsJ" evidence="10">
    <location>
        <begin position="24"/>
        <end position="199"/>
    </location>
</feature>
<feature type="compositionally biased region" description="Basic residues" evidence="9">
    <location>
        <begin position="796"/>
        <end position="819"/>
    </location>
</feature>
<feature type="region of interest" description="Disordered" evidence="9">
    <location>
        <begin position="554"/>
        <end position="621"/>
    </location>
</feature>
<dbReference type="AlphaFoldDB" id="A0AAN7ZHN9"/>
<evidence type="ECO:0000256" key="1">
    <source>
        <dbReference type="ARBA" id="ARBA00004604"/>
    </source>
</evidence>
<dbReference type="InterPro" id="IPR002877">
    <property type="entry name" value="RNA_MeTrfase_FtsJ_dom"/>
</dbReference>
<feature type="region of interest" description="Disordered" evidence="9">
    <location>
        <begin position="769"/>
        <end position="819"/>
    </location>
</feature>
<evidence type="ECO:0000313" key="13">
    <source>
        <dbReference type="EMBL" id="KAK5644402.1"/>
    </source>
</evidence>
<comment type="subcellular location">
    <subcellularLocation>
        <location evidence="1 8">Nucleus</location>
        <location evidence="1 8">Nucleolus</location>
    </subcellularLocation>
</comment>
<keyword evidence="2 8" id="KW-0690">Ribosome biogenesis</keyword>
<comment type="similarity">
    <text evidence="8">Belongs to the class I-like SAM-binding methyltransferase superfamily. RNA methyltransferase RlmE family. SPB1 subfamily.</text>
</comment>
<keyword evidence="7 8" id="KW-0539">Nucleus</keyword>
<dbReference type="Proteomes" id="UP001329430">
    <property type="component" value="Chromosome 4"/>
</dbReference>
<dbReference type="PANTHER" id="PTHR10920">
    <property type="entry name" value="RIBOSOMAL RNA METHYLTRANSFERASE"/>
    <property type="match status" value="1"/>
</dbReference>
<dbReference type="InterPro" id="IPR015507">
    <property type="entry name" value="rRNA-MeTfrase_E"/>
</dbReference>
<evidence type="ECO:0000256" key="6">
    <source>
        <dbReference type="ARBA" id="ARBA00022691"/>
    </source>
</evidence>
<keyword evidence="3 8" id="KW-0698">rRNA processing</keyword>
<feature type="compositionally biased region" description="Low complexity" evidence="9">
    <location>
        <begin position="600"/>
        <end position="621"/>
    </location>
</feature>
<dbReference type="GO" id="GO:0000463">
    <property type="term" value="P:maturation of LSU-rRNA from tricistronic rRNA transcript (SSU-rRNA, 5.8S rRNA, LSU-rRNA)"/>
    <property type="evidence" value="ECO:0007669"/>
    <property type="project" value="TreeGrafter"/>
</dbReference>
<feature type="active site" description="Proton acceptor" evidence="8">
    <location>
        <position position="157"/>
    </location>
</feature>
<dbReference type="FunFam" id="3.40.50.150:FF:000004">
    <property type="entry name" value="AdoMet-dependent rRNA methyltransferase SPB1"/>
    <property type="match status" value="1"/>
</dbReference>
<dbReference type="InterPro" id="IPR028589">
    <property type="entry name" value="SPB1-like"/>
</dbReference>
<keyword evidence="5 8" id="KW-0808">Transferase</keyword>
<dbReference type="GO" id="GO:0005730">
    <property type="term" value="C:nucleolus"/>
    <property type="evidence" value="ECO:0007669"/>
    <property type="project" value="UniProtKB-SubCell"/>
</dbReference>
<feature type="compositionally biased region" description="Basic and acidic residues" evidence="9">
    <location>
        <begin position="554"/>
        <end position="568"/>
    </location>
</feature>
<evidence type="ECO:0000259" key="10">
    <source>
        <dbReference type="Pfam" id="PF01728"/>
    </source>
</evidence>
<keyword evidence="14" id="KW-1185">Reference proteome</keyword>
<dbReference type="GO" id="GO:0000466">
    <property type="term" value="P:maturation of 5.8S rRNA from tricistronic rRNA transcript (SSU-rRNA, 5.8S rRNA, LSU-rRNA)"/>
    <property type="evidence" value="ECO:0007669"/>
    <property type="project" value="TreeGrafter"/>
</dbReference>
<evidence type="ECO:0000256" key="3">
    <source>
        <dbReference type="ARBA" id="ARBA00022552"/>
    </source>
</evidence>
<dbReference type="GO" id="GO:0030687">
    <property type="term" value="C:preribosome, large subunit precursor"/>
    <property type="evidence" value="ECO:0007669"/>
    <property type="project" value="TreeGrafter"/>
</dbReference>
<keyword evidence="6 8" id="KW-0949">S-adenosyl-L-methionine</keyword>
<dbReference type="InterPro" id="IPR024576">
    <property type="entry name" value="rRNA_MeTfrase_Spb1_DUF3381"/>
</dbReference>
<dbReference type="SUPFAM" id="SSF53335">
    <property type="entry name" value="S-adenosyl-L-methionine-dependent methyltransferases"/>
    <property type="match status" value="1"/>
</dbReference>
<comment type="function">
    <text evidence="8">Probable methyltransferase involved in the maturation of rRNA and in the biogenesis of ribosomal subunits.</text>
</comment>
<evidence type="ECO:0000256" key="4">
    <source>
        <dbReference type="ARBA" id="ARBA00022603"/>
    </source>
</evidence>
<keyword evidence="4 8" id="KW-0489">Methyltransferase</keyword>
<feature type="compositionally biased region" description="Acidic residues" evidence="9">
    <location>
        <begin position="486"/>
        <end position="496"/>
    </location>
</feature>
<feature type="binding site" evidence="8">
    <location>
        <position position="76"/>
    </location>
    <ligand>
        <name>S-adenosyl-L-methionine</name>
        <dbReference type="ChEBI" id="CHEBI:59789"/>
    </ligand>
</feature>
<feature type="binding site" evidence="8">
    <location>
        <position position="58"/>
    </location>
    <ligand>
        <name>S-adenosyl-L-methionine</name>
        <dbReference type="ChEBI" id="CHEBI:59789"/>
    </ligand>
</feature>
<keyword evidence="8" id="KW-0175">Coiled coil</keyword>
<feature type="compositionally biased region" description="Acidic residues" evidence="9">
    <location>
        <begin position="459"/>
        <end position="471"/>
    </location>
</feature>
<dbReference type="EC" id="2.1.1.-" evidence="8"/>
<feature type="domain" description="Ribosomal RNA methyltransferase SPB1-like C-terminal" evidence="11">
    <location>
        <begin position="589"/>
        <end position="800"/>
    </location>
</feature>
<gene>
    <name evidence="13" type="ORF">RI129_005702</name>
</gene>
<evidence type="ECO:0000256" key="9">
    <source>
        <dbReference type="SAM" id="MobiDB-lite"/>
    </source>
</evidence>
<dbReference type="GO" id="GO:0008650">
    <property type="term" value="F:rRNA (uridine-2'-O-)-methyltransferase activity"/>
    <property type="evidence" value="ECO:0007669"/>
    <property type="project" value="TreeGrafter"/>
</dbReference>
<feature type="binding site" evidence="8">
    <location>
        <position position="56"/>
    </location>
    <ligand>
        <name>S-adenosyl-L-methionine</name>
        <dbReference type="ChEBI" id="CHEBI:59789"/>
    </ligand>
</feature>
<feature type="compositionally biased region" description="Acidic residues" evidence="9">
    <location>
        <begin position="584"/>
        <end position="599"/>
    </location>
</feature>
<evidence type="ECO:0000259" key="12">
    <source>
        <dbReference type="Pfam" id="PF11861"/>
    </source>
</evidence>
<evidence type="ECO:0000256" key="5">
    <source>
        <dbReference type="ARBA" id="ARBA00022679"/>
    </source>
</evidence>
<feature type="region of interest" description="Disordered" evidence="9">
    <location>
        <begin position="448"/>
        <end position="501"/>
    </location>
</feature>
<comment type="caution">
    <text evidence="13">The sequence shown here is derived from an EMBL/GenBank/DDBJ whole genome shotgun (WGS) entry which is preliminary data.</text>
</comment>
<feature type="coiled-coil region" evidence="8">
    <location>
        <begin position="701"/>
        <end position="738"/>
    </location>
</feature>
<feature type="compositionally biased region" description="Basic and acidic residues" evidence="9">
    <location>
        <begin position="472"/>
        <end position="485"/>
    </location>
</feature>
<dbReference type="HAMAP" id="MF_03163">
    <property type="entry name" value="RNA_methyltr_E_SPB1"/>
    <property type="match status" value="1"/>
</dbReference>
<accession>A0AAN7ZHN9</accession>
<dbReference type="HAMAP" id="MF_01547">
    <property type="entry name" value="RNA_methyltr_E"/>
    <property type="match status" value="1"/>
</dbReference>
<dbReference type="InterPro" id="IPR012920">
    <property type="entry name" value="rRNA_MeTfrase_SPB1-like_C"/>
</dbReference>
<evidence type="ECO:0000256" key="7">
    <source>
        <dbReference type="ARBA" id="ARBA00023242"/>
    </source>
</evidence>
<dbReference type="GO" id="GO:0016435">
    <property type="term" value="F:rRNA (guanine) methyltransferase activity"/>
    <property type="evidence" value="ECO:0007669"/>
    <property type="project" value="TreeGrafter"/>
</dbReference>
<dbReference type="Pfam" id="PF11861">
    <property type="entry name" value="DUF3381"/>
    <property type="match status" value="1"/>
</dbReference>
<feature type="binding site" evidence="8">
    <location>
        <position position="92"/>
    </location>
    <ligand>
        <name>S-adenosyl-L-methionine</name>
        <dbReference type="ChEBI" id="CHEBI:59789"/>
    </ligand>
</feature>
<evidence type="ECO:0000313" key="14">
    <source>
        <dbReference type="Proteomes" id="UP001329430"/>
    </source>
</evidence>
<comment type="catalytic activity">
    <reaction evidence="8">
        <text>a ribonucleotide in rRNA + S-adenosyl-L-methionine = a 2'-O-methylribonucleotide in rRNA + S-adenosyl-L-homocysteine + H(+)</text>
        <dbReference type="Rhea" id="RHEA:48628"/>
        <dbReference type="Rhea" id="RHEA-COMP:12164"/>
        <dbReference type="Rhea" id="RHEA-COMP:12165"/>
        <dbReference type="ChEBI" id="CHEBI:15378"/>
        <dbReference type="ChEBI" id="CHEBI:57856"/>
        <dbReference type="ChEBI" id="CHEBI:59789"/>
        <dbReference type="ChEBI" id="CHEBI:90675"/>
        <dbReference type="ChEBI" id="CHEBI:90676"/>
    </reaction>
</comment>
<dbReference type="Gene3D" id="3.40.50.150">
    <property type="entry name" value="Vaccinia Virus protein VP39"/>
    <property type="match status" value="1"/>
</dbReference>
<organism evidence="13 14">
    <name type="scientific">Pyrocoelia pectoralis</name>
    <dbReference type="NCBI Taxonomy" id="417401"/>
    <lineage>
        <taxon>Eukaryota</taxon>
        <taxon>Metazoa</taxon>
        <taxon>Ecdysozoa</taxon>
        <taxon>Arthropoda</taxon>
        <taxon>Hexapoda</taxon>
        <taxon>Insecta</taxon>
        <taxon>Pterygota</taxon>
        <taxon>Neoptera</taxon>
        <taxon>Endopterygota</taxon>
        <taxon>Coleoptera</taxon>
        <taxon>Polyphaga</taxon>
        <taxon>Elateriformia</taxon>
        <taxon>Elateroidea</taxon>
        <taxon>Lampyridae</taxon>
        <taxon>Lampyrinae</taxon>
        <taxon>Pyrocoelia</taxon>
    </lineage>
</organism>
<evidence type="ECO:0000256" key="2">
    <source>
        <dbReference type="ARBA" id="ARBA00022517"/>
    </source>
</evidence>